<dbReference type="RefSeq" id="WP_192014770.1">
    <property type="nucleotide sequence ID" value="NZ_JACYTP010000002.1"/>
</dbReference>
<evidence type="ECO:0008006" key="3">
    <source>
        <dbReference type="Google" id="ProtNLM"/>
    </source>
</evidence>
<dbReference type="EMBL" id="JACYTP010000002">
    <property type="protein sequence ID" value="MBD8511940.1"/>
    <property type="molecule type" value="Genomic_DNA"/>
</dbReference>
<reference evidence="1 2" key="1">
    <citation type="submission" date="2020-09" db="EMBL/GenBank/DDBJ databases">
        <title>Photobacterium sp. CAU 1568 isolated from sand of Sido Beach.</title>
        <authorList>
            <person name="Kim W."/>
        </authorList>
    </citation>
    <scope>NUCLEOTIDE SEQUENCE [LARGE SCALE GENOMIC DNA]</scope>
    <source>
        <strain evidence="1 2">CAU 1568</strain>
    </source>
</reference>
<dbReference type="Proteomes" id="UP000649768">
    <property type="component" value="Unassembled WGS sequence"/>
</dbReference>
<evidence type="ECO:0000313" key="2">
    <source>
        <dbReference type="Proteomes" id="UP000649768"/>
    </source>
</evidence>
<gene>
    <name evidence="1" type="ORF">IFO68_04475</name>
</gene>
<accession>A0ABR9BJU4</accession>
<organism evidence="1 2">
    <name type="scientific">Photobacterium arenosum</name>
    <dbReference type="NCBI Taxonomy" id="2774143"/>
    <lineage>
        <taxon>Bacteria</taxon>
        <taxon>Pseudomonadati</taxon>
        <taxon>Pseudomonadota</taxon>
        <taxon>Gammaproteobacteria</taxon>
        <taxon>Vibrionales</taxon>
        <taxon>Vibrionaceae</taxon>
        <taxon>Photobacterium</taxon>
    </lineage>
</organism>
<sequence length="58" mass="6218">MKLNVKKTVVAKLSKDADNMPVEIEREAAEQVAGGWPTLSVGLSCMKTKPVQASSESE</sequence>
<protein>
    <recommendedName>
        <fullName evidence="3">Anacyclamide/piricyclamide family prenylated cyclic peptide</fullName>
    </recommendedName>
</protein>
<name>A0ABR9BJU4_9GAMM</name>
<evidence type="ECO:0000313" key="1">
    <source>
        <dbReference type="EMBL" id="MBD8511940.1"/>
    </source>
</evidence>
<comment type="caution">
    <text evidence="1">The sequence shown here is derived from an EMBL/GenBank/DDBJ whole genome shotgun (WGS) entry which is preliminary data.</text>
</comment>
<keyword evidence="2" id="KW-1185">Reference proteome</keyword>
<proteinExistence type="predicted"/>